<evidence type="ECO:0000256" key="1">
    <source>
        <dbReference type="ARBA" id="ARBA00004304"/>
    </source>
</evidence>
<evidence type="ECO:0000256" key="12">
    <source>
        <dbReference type="RuleBase" id="RU003661"/>
    </source>
</evidence>
<keyword evidence="9 12" id="KW-0406">Ion transport</keyword>
<evidence type="ECO:0000256" key="4">
    <source>
        <dbReference type="ARBA" id="ARBA00022448"/>
    </source>
</evidence>
<protein>
    <recommendedName>
        <fullName evidence="12">ATP synthase complex subunit 8</fullName>
    </recommendedName>
</protein>
<comment type="subcellular location">
    <subcellularLocation>
        <location evidence="1 12">Mitochondrion membrane</location>
        <topology evidence="1 12">Single-pass membrane protein</topology>
    </subcellularLocation>
</comment>
<dbReference type="GO" id="GO:0015986">
    <property type="term" value="P:proton motive force-driven ATP synthesis"/>
    <property type="evidence" value="ECO:0007669"/>
    <property type="project" value="InterPro"/>
</dbReference>
<geneLocation type="mitochondrion" evidence="14"/>
<evidence type="ECO:0000313" key="14">
    <source>
        <dbReference type="EMBL" id="QRW36296.1"/>
    </source>
</evidence>
<proteinExistence type="inferred from homology"/>
<evidence type="ECO:0000256" key="10">
    <source>
        <dbReference type="ARBA" id="ARBA00023128"/>
    </source>
</evidence>
<keyword evidence="7 12" id="KW-0375">Hydrogen ion transport</keyword>
<keyword evidence="8 13" id="KW-1133">Transmembrane helix</keyword>
<comment type="similarity">
    <text evidence="2 12">Belongs to the ATPase protein 8 family.</text>
</comment>
<evidence type="ECO:0000256" key="13">
    <source>
        <dbReference type="SAM" id="Phobius"/>
    </source>
</evidence>
<gene>
    <name evidence="14" type="primary">atp8</name>
</gene>
<evidence type="ECO:0000256" key="9">
    <source>
        <dbReference type="ARBA" id="ARBA00023065"/>
    </source>
</evidence>
<dbReference type="InterPro" id="IPR001421">
    <property type="entry name" value="ATP8_metazoa"/>
</dbReference>
<dbReference type="GO" id="GO:0031966">
    <property type="term" value="C:mitochondrial membrane"/>
    <property type="evidence" value="ECO:0007669"/>
    <property type="project" value="UniProtKB-SubCell"/>
</dbReference>
<dbReference type="GO" id="GO:0045259">
    <property type="term" value="C:proton-transporting ATP synthase complex"/>
    <property type="evidence" value="ECO:0007669"/>
    <property type="project" value="UniProtKB-KW"/>
</dbReference>
<name>A0A894K4Y2_9DYTI</name>
<evidence type="ECO:0000256" key="7">
    <source>
        <dbReference type="ARBA" id="ARBA00022781"/>
    </source>
</evidence>
<dbReference type="Pfam" id="PF00895">
    <property type="entry name" value="ATP-synt_8"/>
    <property type="match status" value="1"/>
</dbReference>
<evidence type="ECO:0000256" key="11">
    <source>
        <dbReference type="ARBA" id="ARBA00023136"/>
    </source>
</evidence>
<evidence type="ECO:0000256" key="5">
    <source>
        <dbReference type="ARBA" id="ARBA00022547"/>
    </source>
</evidence>
<organism evidence="14">
    <name type="scientific">Graptodytes varius</name>
    <dbReference type="NCBI Taxonomy" id="992556"/>
    <lineage>
        <taxon>Eukaryota</taxon>
        <taxon>Metazoa</taxon>
        <taxon>Ecdysozoa</taxon>
        <taxon>Arthropoda</taxon>
        <taxon>Hexapoda</taxon>
        <taxon>Insecta</taxon>
        <taxon>Pterygota</taxon>
        <taxon>Neoptera</taxon>
        <taxon>Endopterygota</taxon>
        <taxon>Coleoptera</taxon>
        <taxon>Adephaga</taxon>
        <taxon>Dytiscoidea</taxon>
        <taxon>Dytiscidae</taxon>
        <taxon>Hydroporinae</taxon>
        <taxon>Hydroporini</taxon>
        <taxon>Graptodytes</taxon>
    </lineage>
</organism>
<keyword evidence="6 12" id="KW-0812">Transmembrane</keyword>
<dbReference type="GO" id="GO:0015078">
    <property type="term" value="F:proton transmembrane transporter activity"/>
    <property type="evidence" value="ECO:0007669"/>
    <property type="project" value="InterPro"/>
</dbReference>
<feature type="transmembrane region" description="Helical" evidence="13">
    <location>
        <begin position="6"/>
        <end position="31"/>
    </location>
</feature>
<evidence type="ECO:0000256" key="6">
    <source>
        <dbReference type="ARBA" id="ARBA00022692"/>
    </source>
</evidence>
<dbReference type="EMBL" id="MW465242">
    <property type="protein sequence ID" value="QRW36296.1"/>
    <property type="molecule type" value="Genomic_DNA"/>
</dbReference>
<reference evidence="14" key="1">
    <citation type="journal article" date="2021" name="Mol. Phylogenet. Evol.">
        <title>Habitat preference and diversification rates in a speciose lineage of diving beetles.</title>
        <authorList>
            <person name="Villastrigo A."/>
            <person name="Abellan P."/>
            <person name="Ribera I."/>
        </authorList>
    </citation>
    <scope>NUCLEOTIDE SEQUENCE</scope>
</reference>
<evidence type="ECO:0000256" key="8">
    <source>
        <dbReference type="ARBA" id="ARBA00022989"/>
    </source>
</evidence>
<accession>A0A894K4Y2</accession>
<keyword evidence="10 12" id="KW-0496">Mitochondrion</keyword>
<evidence type="ECO:0000256" key="3">
    <source>
        <dbReference type="ARBA" id="ARBA00011291"/>
    </source>
</evidence>
<evidence type="ECO:0000256" key="2">
    <source>
        <dbReference type="ARBA" id="ARBA00008892"/>
    </source>
</evidence>
<keyword evidence="4 12" id="KW-0813">Transport</keyword>
<sequence>MPQMAPMNWIILYMMFSIIFILFNFMNFYIFMINKNSDKKKNIFKKILNWKW</sequence>
<keyword evidence="11 13" id="KW-0472">Membrane</keyword>
<comment type="subunit">
    <text evidence="3">F-type ATPases have 2 components, CF(1) - the catalytic core - and CF(0) - the membrane proton channel.</text>
</comment>
<dbReference type="AlphaFoldDB" id="A0A894K4Y2"/>
<keyword evidence="5 12" id="KW-0138">CF(0)</keyword>